<comment type="function">
    <text evidence="1">May act as a substrate-specific adapter of an E3 ubiquitin-protein ligase complex (CUL3-RBX1-BTB) which mediates the ubiquitination and subsequent proteasomal degradation of target proteins.</text>
</comment>
<dbReference type="EMBL" id="JBCNJP010000027">
    <property type="protein sequence ID" value="KAK9051399.1"/>
    <property type="molecule type" value="Genomic_DNA"/>
</dbReference>
<dbReference type="GO" id="GO:0010114">
    <property type="term" value="P:response to red light"/>
    <property type="evidence" value="ECO:0007669"/>
    <property type="project" value="TreeGrafter"/>
</dbReference>
<dbReference type="InterPro" id="IPR011705">
    <property type="entry name" value="BACK"/>
</dbReference>
<sequence length="415" mass="48381">MREWNNFDVFNPRMFLMDSQCSPEVVYNYDDFRFAFNDTNFSDRVLHIHILSEPVEPTHTHSLSEVKVKTLHVSSPILAARSPFFHKLFSNGMRESEQRDVTLRINASEEAAFMELLNFMYSNNLTLTTAEVVLDVLLAANKFDVASCMRHCSRLLTNLPMKPESVLVYLDLPSTVLSSEAFQPLTVAAKQFYVVHYKDMTKFGDEILSLPLAGVEALIARDDLRVTSEDSVYCFVLNWARANYPNSKDRNEIIMTRLAKFIRYPYMTNRMLTSILTMKEFDHEFAQKVITEATSFKAEVPQRQHTYVRDENSIRNHWFVERAYDYLPIKIVEFEQPRPHCVVYLDLKRELCANLFPSGVVYFEEFSFGGQRFVLWARCNMDSFGFALFMRKEESRSFVFEFVVAARSKPARRVC</sequence>
<name>A0AAP0CDN3_9ASTR</name>
<dbReference type="PROSITE" id="PS50097">
    <property type="entry name" value="BTB"/>
    <property type="match status" value="1"/>
</dbReference>
<organism evidence="5 6">
    <name type="scientific">Deinandra increscens subsp. villosa</name>
    <dbReference type="NCBI Taxonomy" id="3103831"/>
    <lineage>
        <taxon>Eukaryota</taxon>
        <taxon>Viridiplantae</taxon>
        <taxon>Streptophyta</taxon>
        <taxon>Embryophyta</taxon>
        <taxon>Tracheophyta</taxon>
        <taxon>Spermatophyta</taxon>
        <taxon>Magnoliopsida</taxon>
        <taxon>eudicotyledons</taxon>
        <taxon>Gunneridae</taxon>
        <taxon>Pentapetalae</taxon>
        <taxon>asterids</taxon>
        <taxon>campanulids</taxon>
        <taxon>Asterales</taxon>
        <taxon>Asteraceae</taxon>
        <taxon>Asteroideae</taxon>
        <taxon>Heliantheae alliance</taxon>
        <taxon>Madieae</taxon>
        <taxon>Madiinae</taxon>
        <taxon>Deinandra</taxon>
    </lineage>
</organism>
<dbReference type="SMART" id="SM00225">
    <property type="entry name" value="BTB"/>
    <property type="match status" value="1"/>
</dbReference>
<dbReference type="AlphaFoldDB" id="A0AAP0CDN3"/>
<evidence type="ECO:0000256" key="3">
    <source>
        <dbReference type="ARBA" id="ARBA00022786"/>
    </source>
</evidence>
<accession>A0AAP0CDN3</accession>
<dbReference type="PANTHER" id="PTHR46336:SF3">
    <property type="entry name" value="BTB_POZ DOMAIN-CONTAINING PROTEIN POB1"/>
    <property type="match status" value="1"/>
</dbReference>
<dbReference type="FunFam" id="1.25.40.420:FF:000008">
    <property type="entry name" value="BTB/POZ domain-containing protein POB1"/>
    <property type="match status" value="1"/>
</dbReference>
<keyword evidence="6" id="KW-1185">Reference proteome</keyword>
<evidence type="ECO:0000313" key="5">
    <source>
        <dbReference type="EMBL" id="KAK9051399.1"/>
    </source>
</evidence>
<dbReference type="PANTHER" id="PTHR46336">
    <property type="entry name" value="OS02G0260700 PROTEIN"/>
    <property type="match status" value="1"/>
</dbReference>
<reference evidence="5 6" key="1">
    <citation type="submission" date="2024-04" db="EMBL/GenBank/DDBJ databases">
        <title>The reference genome of an endangered Asteraceae, Deinandra increscens subsp. villosa, native to the Central Coast of California.</title>
        <authorList>
            <person name="Guilliams M."/>
            <person name="Hasenstab-Lehman K."/>
            <person name="Meyer R."/>
            <person name="Mcevoy S."/>
        </authorList>
    </citation>
    <scope>NUCLEOTIDE SEQUENCE [LARGE SCALE GENOMIC DNA]</scope>
    <source>
        <tissue evidence="5">Leaf</tissue>
    </source>
</reference>
<evidence type="ECO:0000313" key="6">
    <source>
        <dbReference type="Proteomes" id="UP001408789"/>
    </source>
</evidence>
<comment type="pathway">
    <text evidence="2">Protein modification; protein ubiquitination.</text>
</comment>
<dbReference type="InterPro" id="IPR000210">
    <property type="entry name" value="BTB/POZ_dom"/>
</dbReference>
<dbReference type="SUPFAM" id="SSF54695">
    <property type="entry name" value="POZ domain"/>
    <property type="match status" value="1"/>
</dbReference>
<evidence type="ECO:0000259" key="4">
    <source>
        <dbReference type="PROSITE" id="PS50097"/>
    </source>
</evidence>
<proteinExistence type="predicted"/>
<protein>
    <recommendedName>
        <fullName evidence="4">BTB domain-containing protein</fullName>
    </recommendedName>
</protein>
<dbReference type="InterPro" id="IPR011333">
    <property type="entry name" value="SKP1/BTB/POZ_sf"/>
</dbReference>
<dbReference type="Pfam" id="PF07707">
    <property type="entry name" value="BACK"/>
    <property type="match status" value="1"/>
</dbReference>
<evidence type="ECO:0000256" key="2">
    <source>
        <dbReference type="ARBA" id="ARBA00004906"/>
    </source>
</evidence>
<dbReference type="SMART" id="SM00875">
    <property type="entry name" value="BACK"/>
    <property type="match status" value="1"/>
</dbReference>
<evidence type="ECO:0000256" key="1">
    <source>
        <dbReference type="ARBA" id="ARBA00002668"/>
    </source>
</evidence>
<dbReference type="Gene3D" id="1.25.40.420">
    <property type="match status" value="1"/>
</dbReference>
<dbReference type="Proteomes" id="UP001408789">
    <property type="component" value="Unassembled WGS sequence"/>
</dbReference>
<feature type="domain" description="BTB" evidence="4">
    <location>
        <begin position="42"/>
        <end position="129"/>
    </location>
</feature>
<dbReference type="Gene3D" id="3.30.710.10">
    <property type="entry name" value="Potassium Channel Kv1.1, Chain A"/>
    <property type="match status" value="1"/>
</dbReference>
<gene>
    <name evidence="5" type="ORF">SSX86_028026</name>
</gene>
<dbReference type="Pfam" id="PF00651">
    <property type="entry name" value="BTB"/>
    <property type="match status" value="1"/>
</dbReference>
<comment type="caution">
    <text evidence="5">The sequence shown here is derived from an EMBL/GenBank/DDBJ whole genome shotgun (WGS) entry which is preliminary data.</text>
</comment>
<keyword evidence="3" id="KW-0833">Ubl conjugation pathway</keyword>
<dbReference type="GO" id="GO:0005634">
    <property type="term" value="C:nucleus"/>
    <property type="evidence" value="ECO:0007669"/>
    <property type="project" value="TreeGrafter"/>
</dbReference>
<dbReference type="CDD" id="cd18186">
    <property type="entry name" value="BTB_POZ_ZBTB_KLHL-like"/>
    <property type="match status" value="1"/>
</dbReference>
<dbReference type="InterPro" id="IPR045890">
    <property type="entry name" value="POB1-like"/>
</dbReference>